<evidence type="ECO:0000313" key="3">
    <source>
        <dbReference type="Proteomes" id="UP000663881"/>
    </source>
</evidence>
<dbReference type="EMBL" id="CAJOAY010005809">
    <property type="protein sequence ID" value="CAF4120446.1"/>
    <property type="molecule type" value="Genomic_DNA"/>
</dbReference>
<protein>
    <submittedName>
        <fullName evidence="2">Uncharacterized protein</fullName>
    </submittedName>
</protein>
<evidence type="ECO:0000313" key="2">
    <source>
        <dbReference type="EMBL" id="CAF4120446.1"/>
    </source>
</evidence>
<gene>
    <name evidence="2" type="ORF">OKA104_LOCUS36697</name>
</gene>
<comment type="caution">
    <text evidence="2">The sequence shown here is derived from an EMBL/GenBank/DDBJ whole genome shotgun (WGS) entry which is preliminary data.</text>
</comment>
<organism evidence="2 3">
    <name type="scientific">Adineta steineri</name>
    <dbReference type="NCBI Taxonomy" id="433720"/>
    <lineage>
        <taxon>Eukaryota</taxon>
        <taxon>Metazoa</taxon>
        <taxon>Spiralia</taxon>
        <taxon>Gnathifera</taxon>
        <taxon>Rotifera</taxon>
        <taxon>Eurotatoria</taxon>
        <taxon>Bdelloidea</taxon>
        <taxon>Adinetida</taxon>
        <taxon>Adinetidae</taxon>
        <taxon>Adineta</taxon>
    </lineage>
</organism>
<name>A0A819W7T1_9BILA</name>
<dbReference type="Proteomes" id="UP000663881">
    <property type="component" value="Unassembled WGS sequence"/>
</dbReference>
<feature type="region of interest" description="Disordered" evidence="1">
    <location>
        <begin position="1"/>
        <end position="28"/>
    </location>
</feature>
<proteinExistence type="predicted"/>
<reference evidence="2" key="1">
    <citation type="submission" date="2021-02" db="EMBL/GenBank/DDBJ databases">
        <authorList>
            <person name="Nowell W R."/>
        </authorList>
    </citation>
    <scope>NUCLEOTIDE SEQUENCE</scope>
</reference>
<feature type="non-terminal residue" evidence="2">
    <location>
        <position position="1"/>
    </location>
</feature>
<sequence>MSRNRIGVWDSEPVTSDSQQTSTDRPTL</sequence>
<feature type="compositionally biased region" description="Polar residues" evidence="1">
    <location>
        <begin position="13"/>
        <end position="28"/>
    </location>
</feature>
<evidence type="ECO:0000256" key="1">
    <source>
        <dbReference type="SAM" id="MobiDB-lite"/>
    </source>
</evidence>
<dbReference type="AlphaFoldDB" id="A0A819W7T1"/>
<accession>A0A819W7T1</accession>